<protein>
    <submittedName>
        <fullName evidence="1">Uncharacterized protein</fullName>
    </submittedName>
</protein>
<gene>
    <name evidence="1" type="ORF">K469DRAFT_94539</name>
</gene>
<evidence type="ECO:0000313" key="2">
    <source>
        <dbReference type="Proteomes" id="UP000800200"/>
    </source>
</evidence>
<reference evidence="1" key="1">
    <citation type="journal article" date="2020" name="Stud. Mycol.">
        <title>101 Dothideomycetes genomes: a test case for predicting lifestyles and emergence of pathogens.</title>
        <authorList>
            <person name="Haridas S."/>
            <person name="Albert R."/>
            <person name="Binder M."/>
            <person name="Bloem J."/>
            <person name="Labutti K."/>
            <person name="Salamov A."/>
            <person name="Andreopoulos B."/>
            <person name="Baker S."/>
            <person name="Barry K."/>
            <person name="Bills G."/>
            <person name="Bluhm B."/>
            <person name="Cannon C."/>
            <person name="Castanera R."/>
            <person name="Culley D."/>
            <person name="Daum C."/>
            <person name="Ezra D."/>
            <person name="Gonzalez J."/>
            <person name="Henrissat B."/>
            <person name="Kuo A."/>
            <person name="Liang C."/>
            <person name="Lipzen A."/>
            <person name="Lutzoni F."/>
            <person name="Magnuson J."/>
            <person name="Mondo S."/>
            <person name="Nolan M."/>
            <person name="Ohm R."/>
            <person name="Pangilinan J."/>
            <person name="Park H.-J."/>
            <person name="Ramirez L."/>
            <person name="Alfaro M."/>
            <person name="Sun H."/>
            <person name="Tritt A."/>
            <person name="Yoshinaga Y."/>
            <person name="Zwiers L.-H."/>
            <person name="Turgeon B."/>
            <person name="Goodwin S."/>
            <person name="Spatafora J."/>
            <person name="Crous P."/>
            <person name="Grigoriev I."/>
        </authorList>
    </citation>
    <scope>NUCLEOTIDE SEQUENCE</scope>
    <source>
        <strain evidence="1">CBS 207.26</strain>
    </source>
</reference>
<dbReference type="EMBL" id="ML994624">
    <property type="protein sequence ID" value="KAF2188363.1"/>
    <property type="molecule type" value="Genomic_DNA"/>
</dbReference>
<evidence type="ECO:0000313" key="1">
    <source>
        <dbReference type="EMBL" id="KAF2188363.1"/>
    </source>
</evidence>
<keyword evidence="2" id="KW-1185">Reference proteome</keyword>
<dbReference type="AlphaFoldDB" id="A0A6A6EB08"/>
<sequence length="368" mass="40939">MIAASPPVPVSYSSVAFSSPSAPKLQSAGDMNGALENNSIVNHCAISQTSLVGPLTPPSHNTGLQISSILHPPSLRHSPKCIIVIPGYHPVRRTAQRTLLARMYATPSTSSSNFWSEIPFTSTSMVTSHFDAPTKHKLEYLIRELNQMTNHSGHYGPHSLTTACAEPSEVCTNNTVTPSANRTFQRCFLPFLKRCKDGDTEFDKIPKLSRRGVSAQISTIEPRRTLLTVLAVAIIWTEINLQKQKGANDIVAGFLPYSSKFLSPAHMVYRWAMSNCTLIPVGSEERRQALQMLSFLFGDEYEYLFVLCEQLESSLSSSRETALEVSEERRGMNFATALQTMLDIRSVQKATRVQIVEWRCNCKHRCTK</sequence>
<organism evidence="1 2">
    <name type="scientific">Zopfia rhizophila CBS 207.26</name>
    <dbReference type="NCBI Taxonomy" id="1314779"/>
    <lineage>
        <taxon>Eukaryota</taxon>
        <taxon>Fungi</taxon>
        <taxon>Dikarya</taxon>
        <taxon>Ascomycota</taxon>
        <taxon>Pezizomycotina</taxon>
        <taxon>Dothideomycetes</taxon>
        <taxon>Dothideomycetes incertae sedis</taxon>
        <taxon>Zopfiaceae</taxon>
        <taxon>Zopfia</taxon>
    </lineage>
</organism>
<accession>A0A6A6EB08</accession>
<name>A0A6A6EB08_9PEZI</name>
<proteinExistence type="predicted"/>
<dbReference type="Proteomes" id="UP000800200">
    <property type="component" value="Unassembled WGS sequence"/>
</dbReference>